<name>A0A848DLS2_9PSEU</name>
<dbReference type="AlphaFoldDB" id="A0A848DLS2"/>
<evidence type="ECO:0000256" key="1">
    <source>
        <dbReference type="ARBA" id="ARBA00022676"/>
    </source>
</evidence>
<proteinExistence type="predicted"/>
<keyword evidence="1" id="KW-0328">Glycosyltransferase</keyword>
<reference evidence="4 5" key="1">
    <citation type="submission" date="2020-04" db="EMBL/GenBank/DDBJ databases">
        <authorList>
            <person name="Klaysubun C."/>
            <person name="Duangmal K."/>
            <person name="Lipun K."/>
        </authorList>
    </citation>
    <scope>NUCLEOTIDE SEQUENCE [LARGE SCALE GENOMIC DNA]</scope>
    <source>
        <strain evidence="4 5">DSM 45300</strain>
    </source>
</reference>
<evidence type="ECO:0000259" key="3">
    <source>
        <dbReference type="Pfam" id="PF13439"/>
    </source>
</evidence>
<keyword evidence="5" id="KW-1185">Reference proteome</keyword>
<dbReference type="PANTHER" id="PTHR12526">
    <property type="entry name" value="GLYCOSYLTRANSFERASE"/>
    <property type="match status" value="1"/>
</dbReference>
<dbReference type="EMBL" id="JAAXKZ010000079">
    <property type="protein sequence ID" value="NMH93707.1"/>
    <property type="molecule type" value="Genomic_DNA"/>
</dbReference>
<dbReference type="CDD" id="cd03802">
    <property type="entry name" value="GT4_AviGT4-like"/>
    <property type="match status" value="1"/>
</dbReference>
<gene>
    <name evidence="4" type="ORF">HF519_19435</name>
</gene>
<accession>A0A848DLS2</accession>
<keyword evidence="2 4" id="KW-0808">Transferase</keyword>
<evidence type="ECO:0000313" key="5">
    <source>
        <dbReference type="Proteomes" id="UP000586918"/>
    </source>
</evidence>
<organism evidence="4 5">
    <name type="scientific">Pseudonocardia bannensis</name>
    <dbReference type="NCBI Taxonomy" id="630973"/>
    <lineage>
        <taxon>Bacteria</taxon>
        <taxon>Bacillati</taxon>
        <taxon>Actinomycetota</taxon>
        <taxon>Actinomycetes</taxon>
        <taxon>Pseudonocardiales</taxon>
        <taxon>Pseudonocardiaceae</taxon>
        <taxon>Pseudonocardia</taxon>
    </lineage>
</organism>
<feature type="domain" description="Glycosyltransferase subfamily 4-like N-terminal" evidence="3">
    <location>
        <begin position="18"/>
        <end position="160"/>
    </location>
</feature>
<dbReference type="PANTHER" id="PTHR12526:SF595">
    <property type="entry name" value="BLL5217 PROTEIN"/>
    <property type="match status" value="1"/>
</dbReference>
<comment type="caution">
    <text evidence="4">The sequence shown here is derived from an EMBL/GenBank/DDBJ whole genome shotgun (WGS) entry which is preliminary data.</text>
</comment>
<sequence>MSIGLLAPPWVAVPPPAYGGTESVVDQLARGLTSAGHRVTLFATGDSTAPVPTAYALVEAAGDRMGLAEIELRHVMHGYEALAGCDVVHDHTLVGPAWALAAGHDRVVTTCHGPLEGDLRHIYRCYGKRLPVVAISNDQAARAPDITVDRVIHHGIDPEQFPVGQGEGGYLLFLGRMTPEKGAREAVHIARAAGRPLLIAAKMREPAERAYFTEQVEPLLGGDVVYVGEPAIRHKLELLGAATALLNPIRWPEPFGLVMVEALACGTPVVTCPIGAAPEIVTDGTTGFLRMDIGALVAAVHRIDEIDRAVCRETVTQRFSTSRMVADHLDLYLDAVSR</sequence>
<dbReference type="GO" id="GO:0016757">
    <property type="term" value="F:glycosyltransferase activity"/>
    <property type="evidence" value="ECO:0007669"/>
    <property type="project" value="UniProtKB-KW"/>
</dbReference>
<dbReference type="Proteomes" id="UP000586918">
    <property type="component" value="Unassembled WGS sequence"/>
</dbReference>
<dbReference type="InterPro" id="IPR028098">
    <property type="entry name" value="Glyco_trans_4-like_N"/>
</dbReference>
<dbReference type="Pfam" id="PF13439">
    <property type="entry name" value="Glyco_transf_4"/>
    <property type="match status" value="1"/>
</dbReference>
<dbReference type="Pfam" id="PF13692">
    <property type="entry name" value="Glyco_trans_1_4"/>
    <property type="match status" value="1"/>
</dbReference>
<dbReference type="SUPFAM" id="SSF53756">
    <property type="entry name" value="UDP-Glycosyltransferase/glycogen phosphorylase"/>
    <property type="match status" value="1"/>
</dbReference>
<evidence type="ECO:0000256" key="2">
    <source>
        <dbReference type="ARBA" id="ARBA00022679"/>
    </source>
</evidence>
<dbReference type="Gene3D" id="3.40.50.2000">
    <property type="entry name" value="Glycogen Phosphorylase B"/>
    <property type="match status" value="2"/>
</dbReference>
<protein>
    <submittedName>
        <fullName evidence="4">Glycosyltransferase family 4 protein</fullName>
    </submittedName>
</protein>
<evidence type="ECO:0000313" key="4">
    <source>
        <dbReference type="EMBL" id="NMH93707.1"/>
    </source>
</evidence>